<name>A0A6U6AYD5_GUITH</name>
<protein>
    <recommendedName>
        <fullName evidence="5">Rotatin N-terminal domain-containing protein</fullName>
    </recommendedName>
</protein>
<dbReference type="SUPFAM" id="SSF48371">
    <property type="entry name" value="ARM repeat"/>
    <property type="match status" value="1"/>
</dbReference>
<evidence type="ECO:0008006" key="5">
    <source>
        <dbReference type="Google" id="ProtNLM"/>
    </source>
</evidence>
<accession>A0A6U6AYD5</accession>
<proteinExistence type="predicted"/>
<dbReference type="InterPro" id="IPR011989">
    <property type="entry name" value="ARM-like"/>
</dbReference>
<evidence type="ECO:0000313" key="4">
    <source>
        <dbReference type="EMBL" id="CAE2309893.1"/>
    </source>
</evidence>
<sequence>MSDLIKVLSSSNLFEKTRLSAGEQLLIAAKNQALMMILLDLNISDSIFSVISQENNQEVLCICLKITTTLIKNSKYVRERCMQWQQLKILLGMLFNASQDVRRQAMISISCLSFAFDRMLNLVHSEKGFQLERLNDSNTQQVPEELSVFVPDAFRDQFLSFAHFKYYGINSEFCNAVKLQDPAVQKAIAKLQTFADDNASTVWNQSMTNGGKRALSLIEKIENATSHDSFLQNVETALNYVCGNQELVNLFLIATCKGSIARILCTPPADVSDAQVLSVLLGTITKALSCLPEGHPAPGPFMRFFLDCIKDHLFPMLKVDPILLDTRTWKELRKDFIRLCFELLLHDYDAGMRMVAPIFRVMPSFVPWMISQLAFTTSQDLNASYSADIADRQILECIQIICLEERDFQHTSQQIFSAIKSVLELLTVFLKAFSASRLAHAGPEQHKAAPLTFRRKALVKSCIQLVSLILQTFPLLCSEWVKVNVEFESIRWLLMFTEDRETNVRAMTFSILSSISSCMTSSNYISSHLIIASQSSLVLAPQHSEYLEHCMEKVLDPEEAEYVRYQASMVLALSLSDTAIDIEDEDETLDVLSSCSMRTSESLLLSSDSLQDSTRFQNTFDNVEISNTERTQERDAFAKTRILNTISILERSEFLHFFGKLISEMSQSAENKQSLLLMACVTIVYNWSLIEPVKVSSFLSDDKLIIGVTRLLDPMLMIQTELSRPRYSTHVGEALVGSNLHLHTVTTGSIPCMLHGVSVLCKMLTTYVESNEEVVFTLVHKSSMLESAAKLLRYRFSNQAANNRCSNLAWIHRHILNAELVAKTSLTSLLCSILSRGRTGFEASRILMEQDIMDACLSMLLPCYHPSLNYSGCALLSHVSAHISDQACKTLTQAGKLGEESKFCDHKADKCVERELSKRLLGIYHQLYESSEVENISVHLNVEQYKGAVVAAICSILSASTQSKEFCLSVGFPDALVSALDARLNQMLLYDLHGKNNLTSRIDDSGWVKRSISMTTSRNRSNKTVKKKTIKRNLTQIETEIVFILEIFKNLLYNSSLEIKSYLLNAGLPNVISRLLTKSCSQTDKVVESIMQMLANLVFECEAACQAMADGRSHGMNLLQLVMNSMGRVQANSDLWQDYMRVLSSSCSSWECLLILLKSRVIQDVLNRIDEFTESKCVESVAAALLFLVSLSFREEGQVGLLRIPQFVELLARTRSSFILNGRIRHLVGLLFRNLTFLPAGKAHILNHAGAMEAIIEDLEMSTFVRESSSCRAIAANAVWSLLYLHEKSRTTMKTNGFSIRIQRVYESLASSQDSSSDGWEKSAIESLQAALKILDV</sequence>
<dbReference type="GO" id="GO:0032053">
    <property type="term" value="P:ciliary basal body organization"/>
    <property type="evidence" value="ECO:0007669"/>
    <property type="project" value="TreeGrafter"/>
</dbReference>
<dbReference type="GO" id="GO:0036064">
    <property type="term" value="C:ciliary basal body"/>
    <property type="evidence" value="ECO:0007669"/>
    <property type="project" value="InterPro"/>
</dbReference>
<organism evidence="1">
    <name type="scientific">Guillardia theta</name>
    <name type="common">Cryptophyte</name>
    <name type="synonym">Cryptomonas phi</name>
    <dbReference type="NCBI Taxonomy" id="55529"/>
    <lineage>
        <taxon>Eukaryota</taxon>
        <taxon>Cryptophyceae</taxon>
        <taxon>Pyrenomonadales</taxon>
        <taxon>Geminigeraceae</taxon>
        <taxon>Guillardia</taxon>
    </lineage>
</organism>
<dbReference type="Gene3D" id="1.25.10.10">
    <property type="entry name" value="Leucine-rich Repeat Variant"/>
    <property type="match status" value="1"/>
</dbReference>
<dbReference type="EMBL" id="HBKN01026793">
    <property type="protein sequence ID" value="CAE2309831.1"/>
    <property type="molecule type" value="Transcribed_RNA"/>
</dbReference>
<dbReference type="EMBL" id="HBKN01026826">
    <property type="protein sequence ID" value="CAE2309873.1"/>
    <property type="molecule type" value="Transcribed_RNA"/>
</dbReference>
<dbReference type="GO" id="GO:0005814">
    <property type="term" value="C:centriole"/>
    <property type="evidence" value="ECO:0007669"/>
    <property type="project" value="TreeGrafter"/>
</dbReference>
<reference evidence="1" key="1">
    <citation type="submission" date="2021-01" db="EMBL/GenBank/DDBJ databases">
        <authorList>
            <person name="Corre E."/>
            <person name="Pelletier E."/>
            <person name="Niang G."/>
            <person name="Scheremetjew M."/>
            <person name="Finn R."/>
            <person name="Kale V."/>
            <person name="Holt S."/>
            <person name="Cochrane G."/>
            <person name="Meng A."/>
            <person name="Brown T."/>
            <person name="Cohen L."/>
        </authorList>
    </citation>
    <scope>NUCLEOTIDE SEQUENCE</scope>
    <source>
        <strain evidence="1">CCMP 2712</strain>
    </source>
</reference>
<dbReference type="EMBL" id="HBKN01026837">
    <property type="protein sequence ID" value="CAE2309893.1"/>
    <property type="molecule type" value="Transcribed_RNA"/>
</dbReference>
<evidence type="ECO:0000313" key="1">
    <source>
        <dbReference type="EMBL" id="CAE2309796.1"/>
    </source>
</evidence>
<dbReference type="GO" id="GO:0005813">
    <property type="term" value="C:centrosome"/>
    <property type="evidence" value="ECO:0007669"/>
    <property type="project" value="InterPro"/>
</dbReference>
<dbReference type="GO" id="GO:0007099">
    <property type="term" value="P:centriole replication"/>
    <property type="evidence" value="ECO:0007669"/>
    <property type="project" value="TreeGrafter"/>
</dbReference>
<dbReference type="PANTHER" id="PTHR31691:SF1">
    <property type="entry name" value="ROTATIN"/>
    <property type="match status" value="1"/>
</dbReference>
<evidence type="ECO:0000313" key="3">
    <source>
        <dbReference type="EMBL" id="CAE2309873.1"/>
    </source>
</evidence>
<gene>
    <name evidence="1" type="ORF">GTHE00462_LOCUS20681</name>
    <name evidence="2" type="ORF">GTHE00462_LOCUS20702</name>
    <name evidence="3" type="ORF">GTHE00462_LOCUS20732</name>
    <name evidence="4" type="ORF">GTHE00462_LOCUS20742</name>
</gene>
<dbReference type="PANTHER" id="PTHR31691">
    <property type="entry name" value="ROTATIN"/>
    <property type="match status" value="1"/>
</dbReference>
<dbReference type="EMBL" id="HBKN01026770">
    <property type="protein sequence ID" value="CAE2309796.1"/>
    <property type="molecule type" value="Transcribed_RNA"/>
</dbReference>
<dbReference type="GO" id="GO:0010457">
    <property type="term" value="P:centriole-centriole cohesion"/>
    <property type="evidence" value="ECO:0007669"/>
    <property type="project" value="TreeGrafter"/>
</dbReference>
<dbReference type="InterPro" id="IPR016024">
    <property type="entry name" value="ARM-type_fold"/>
</dbReference>
<dbReference type="InterPro" id="IPR030791">
    <property type="entry name" value="Rotatin"/>
</dbReference>
<evidence type="ECO:0000313" key="2">
    <source>
        <dbReference type="EMBL" id="CAE2309831.1"/>
    </source>
</evidence>